<keyword evidence="2" id="KW-1185">Reference proteome</keyword>
<evidence type="ECO:0000313" key="2">
    <source>
        <dbReference type="Proteomes" id="UP000789901"/>
    </source>
</evidence>
<proteinExistence type="predicted"/>
<protein>
    <submittedName>
        <fullName evidence="1">42614_t:CDS:1</fullName>
    </submittedName>
</protein>
<reference evidence="1 2" key="1">
    <citation type="submission" date="2021-06" db="EMBL/GenBank/DDBJ databases">
        <authorList>
            <person name="Kallberg Y."/>
            <person name="Tangrot J."/>
            <person name="Rosling A."/>
        </authorList>
    </citation>
    <scope>NUCLEOTIDE SEQUENCE [LARGE SCALE GENOMIC DNA]</scope>
    <source>
        <strain evidence="1 2">120-4 pot B 10/14</strain>
    </source>
</reference>
<name>A0ABN7XGN6_GIGMA</name>
<gene>
    <name evidence="1" type="ORF">GMARGA_LOCUS43210</name>
</gene>
<dbReference type="Proteomes" id="UP000789901">
    <property type="component" value="Unassembled WGS sequence"/>
</dbReference>
<organism evidence="1 2">
    <name type="scientific">Gigaspora margarita</name>
    <dbReference type="NCBI Taxonomy" id="4874"/>
    <lineage>
        <taxon>Eukaryota</taxon>
        <taxon>Fungi</taxon>
        <taxon>Fungi incertae sedis</taxon>
        <taxon>Mucoromycota</taxon>
        <taxon>Glomeromycotina</taxon>
        <taxon>Glomeromycetes</taxon>
        <taxon>Diversisporales</taxon>
        <taxon>Gigasporaceae</taxon>
        <taxon>Gigaspora</taxon>
    </lineage>
</organism>
<sequence length="52" mass="6082">EQYLYFEESAIIQNQCKNKLPKYLLLETAMMIWINQVSSAGIVFSDELVKLK</sequence>
<accession>A0ABN7XGN6</accession>
<feature type="non-terminal residue" evidence="1">
    <location>
        <position position="1"/>
    </location>
</feature>
<dbReference type="EMBL" id="CAJVQB010137304">
    <property type="protein sequence ID" value="CAG8854389.1"/>
    <property type="molecule type" value="Genomic_DNA"/>
</dbReference>
<evidence type="ECO:0000313" key="1">
    <source>
        <dbReference type="EMBL" id="CAG8854389.1"/>
    </source>
</evidence>
<comment type="caution">
    <text evidence="1">The sequence shown here is derived from an EMBL/GenBank/DDBJ whole genome shotgun (WGS) entry which is preliminary data.</text>
</comment>
<feature type="non-terminal residue" evidence="1">
    <location>
        <position position="52"/>
    </location>
</feature>